<dbReference type="PANTHER" id="PTHR30249:SF0">
    <property type="entry name" value="PLASTIDAL GLYCOLATE_GLYCERATE TRANSLOCATOR 1, CHLOROPLASTIC"/>
    <property type="match status" value="1"/>
</dbReference>
<dbReference type="PANTHER" id="PTHR30249">
    <property type="entry name" value="PUTATIVE SEROTONIN TRANSPORTER"/>
    <property type="match status" value="1"/>
</dbReference>
<keyword evidence="4 5" id="KW-0472">Membrane</keyword>
<organism evidence="6 7">
    <name type="scientific">Marseilla massiliensis</name>
    <dbReference type="NCBI Taxonomy" id="1841864"/>
    <lineage>
        <taxon>Bacteria</taxon>
        <taxon>Pseudomonadati</taxon>
        <taxon>Bacteroidota</taxon>
        <taxon>Bacteroidia</taxon>
        <taxon>Bacteroidales</taxon>
        <taxon>Prevotellaceae</taxon>
        <taxon>Marseilla</taxon>
    </lineage>
</organism>
<accession>A0A939B770</accession>
<evidence type="ECO:0000256" key="5">
    <source>
        <dbReference type="SAM" id="Phobius"/>
    </source>
</evidence>
<dbReference type="Proteomes" id="UP000706891">
    <property type="component" value="Unassembled WGS sequence"/>
</dbReference>
<sequence length="231" mass="23898">MTDGLFEGSVYFGVCVSLAAYAAGVWLRKKTGWSFMNPLLVSIVLVIAALLVCGIGYGTYNESASWLSYLLTPATVCLAVPLYQQVDLLRKNSRAIICGIVGGALSGMTTVLLLALLFGFSHEAYVTFLPKSITTAIGMGVSEELGGIVSVTVVSIIVTGVLGNIMAEKVLAWLKIDEPVAKGIAIGSSSHAIGTAKAMEMGVVEGATSGLSIVVSGILTVVGASLFALFL</sequence>
<dbReference type="EMBL" id="JACJJG010000181">
    <property type="protein sequence ID" value="MBM6674994.1"/>
    <property type="molecule type" value="Genomic_DNA"/>
</dbReference>
<dbReference type="GO" id="GO:0016020">
    <property type="term" value="C:membrane"/>
    <property type="evidence" value="ECO:0007669"/>
    <property type="project" value="UniProtKB-SubCell"/>
</dbReference>
<dbReference type="RefSeq" id="WP_205106036.1">
    <property type="nucleotide sequence ID" value="NZ_JACJJG010000181.1"/>
</dbReference>
<comment type="subcellular location">
    <subcellularLocation>
        <location evidence="1">Membrane</location>
        <topology evidence="1">Multi-pass membrane protein</topology>
    </subcellularLocation>
</comment>
<proteinExistence type="predicted"/>
<feature type="transmembrane region" description="Helical" evidence="5">
    <location>
        <begin position="6"/>
        <end position="27"/>
    </location>
</feature>
<gene>
    <name evidence="6" type="ORF">H6A34_14115</name>
</gene>
<feature type="transmembrane region" description="Helical" evidence="5">
    <location>
        <begin position="66"/>
        <end position="83"/>
    </location>
</feature>
<feature type="transmembrane region" description="Helical" evidence="5">
    <location>
        <begin position="39"/>
        <end position="60"/>
    </location>
</feature>
<name>A0A939B770_9BACT</name>
<evidence type="ECO:0000256" key="4">
    <source>
        <dbReference type="ARBA" id="ARBA00023136"/>
    </source>
</evidence>
<feature type="transmembrane region" description="Helical" evidence="5">
    <location>
        <begin position="95"/>
        <end position="120"/>
    </location>
</feature>
<reference evidence="6" key="1">
    <citation type="submission" date="2020-08" db="EMBL/GenBank/DDBJ databases">
        <authorList>
            <person name="Cejkova D."/>
            <person name="Kubasova T."/>
            <person name="Jahodarova E."/>
            <person name="Rychlik I."/>
        </authorList>
    </citation>
    <scope>NUCLEOTIDE SEQUENCE</scope>
    <source>
        <strain evidence="6">An824</strain>
    </source>
</reference>
<reference evidence="6" key="2">
    <citation type="journal article" date="2021" name="Sci. Rep.">
        <title>The distribution of antibiotic resistance genes in chicken gut microbiota commensals.</title>
        <authorList>
            <person name="Juricova H."/>
            <person name="Matiasovicova J."/>
            <person name="Kubasova T."/>
            <person name="Cejkova D."/>
            <person name="Rychlik I."/>
        </authorList>
    </citation>
    <scope>NUCLEOTIDE SEQUENCE</scope>
    <source>
        <strain evidence="6">An824</strain>
    </source>
</reference>
<dbReference type="InterPro" id="IPR007300">
    <property type="entry name" value="CidB/LrgB"/>
</dbReference>
<evidence type="ECO:0000256" key="1">
    <source>
        <dbReference type="ARBA" id="ARBA00004141"/>
    </source>
</evidence>
<keyword evidence="3 5" id="KW-1133">Transmembrane helix</keyword>
<keyword evidence="7" id="KW-1185">Reference proteome</keyword>
<feature type="transmembrane region" description="Helical" evidence="5">
    <location>
        <begin position="145"/>
        <end position="167"/>
    </location>
</feature>
<comment type="caution">
    <text evidence="6">The sequence shown here is derived from an EMBL/GenBank/DDBJ whole genome shotgun (WGS) entry which is preliminary data.</text>
</comment>
<evidence type="ECO:0000256" key="3">
    <source>
        <dbReference type="ARBA" id="ARBA00022989"/>
    </source>
</evidence>
<dbReference type="Pfam" id="PF04172">
    <property type="entry name" value="LrgB"/>
    <property type="match status" value="1"/>
</dbReference>
<evidence type="ECO:0000256" key="2">
    <source>
        <dbReference type="ARBA" id="ARBA00022692"/>
    </source>
</evidence>
<evidence type="ECO:0000313" key="7">
    <source>
        <dbReference type="Proteomes" id="UP000706891"/>
    </source>
</evidence>
<feature type="transmembrane region" description="Helical" evidence="5">
    <location>
        <begin position="207"/>
        <end position="230"/>
    </location>
</feature>
<protein>
    <submittedName>
        <fullName evidence="6">LrgB family protein</fullName>
    </submittedName>
</protein>
<keyword evidence="2 5" id="KW-0812">Transmembrane</keyword>
<dbReference type="AlphaFoldDB" id="A0A939B770"/>
<evidence type="ECO:0000313" key="6">
    <source>
        <dbReference type="EMBL" id="MBM6674994.1"/>
    </source>
</evidence>